<dbReference type="NCBIfam" id="NF006878">
    <property type="entry name" value="PRK09375.1-2"/>
    <property type="match status" value="1"/>
</dbReference>
<feature type="binding site" evidence="9">
    <location>
        <position position="109"/>
    </location>
    <ligand>
        <name>[4Fe-4S] cluster</name>
        <dbReference type="ChEBI" id="CHEBI:49883"/>
    </ligand>
</feature>
<dbReference type="UniPathway" id="UPA00253">
    <property type="reaction ID" value="UER00327"/>
</dbReference>
<evidence type="ECO:0000313" key="11">
    <source>
        <dbReference type="Proteomes" id="UP000503640"/>
    </source>
</evidence>
<comment type="catalytic activity">
    <reaction evidence="9">
        <text>iminosuccinate + dihydroxyacetone phosphate = quinolinate + phosphate + 2 H2O + H(+)</text>
        <dbReference type="Rhea" id="RHEA:25888"/>
        <dbReference type="ChEBI" id="CHEBI:15377"/>
        <dbReference type="ChEBI" id="CHEBI:15378"/>
        <dbReference type="ChEBI" id="CHEBI:29959"/>
        <dbReference type="ChEBI" id="CHEBI:43474"/>
        <dbReference type="ChEBI" id="CHEBI:57642"/>
        <dbReference type="ChEBI" id="CHEBI:77875"/>
        <dbReference type="EC" id="2.5.1.72"/>
    </reaction>
</comment>
<keyword evidence="9" id="KW-0963">Cytoplasm</keyword>
<evidence type="ECO:0000256" key="2">
    <source>
        <dbReference type="ARBA" id="ARBA00012669"/>
    </source>
</evidence>
<dbReference type="InterPro" id="IPR003473">
    <property type="entry name" value="NadA"/>
</dbReference>
<keyword evidence="4 9" id="KW-0662">Pyridine nucleotide biosynthesis</keyword>
<comment type="cofactor">
    <cofactor evidence="9">
        <name>[4Fe-4S] cluster</name>
        <dbReference type="ChEBI" id="CHEBI:49883"/>
    </cofactor>
    <text evidence="9">Binds 1 [4Fe-4S] cluster per subunit.</text>
</comment>
<protein>
    <recommendedName>
        <fullName evidence="2 9">Quinolinate synthase</fullName>
        <ecNumber evidence="2 9">2.5.1.72</ecNumber>
    </recommendedName>
</protein>
<evidence type="ECO:0000256" key="5">
    <source>
        <dbReference type="ARBA" id="ARBA00022679"/>
    </source>
</evidence>
<dbReference type="NCBIfam" id="NF006879">
    <property type="entry name" value="PRK09375.1-4"/>
    <property type="match status" value="1"/>
</dbReference>
<feature type="binding site" evidence="9">
    <location>
        <position position="238"/>
    </location>
    <ligand>
        <name>iminosuccinate</name>
        <dbReference type="ChEBI" id="CHEBI:77875"/>
    </ligand>
</feature>
<feature type="binding site" evidence="9">
    <location>
        <begin position="135"/>
        <end position="137"/>
    </location>
    <ligand>
        <name>iminosuccinate</name>
        <dbReference type="ChEBI" id="CHEBI:77875"/>
    </ligand>
</feature>
<evidence type="ECO:0000256" key="4">
    <source>
        <dbReference type="ARBA" id="ARBA00022642"/>
    </source>
</evidence>
<keyword evidence="5 9" id="KW-0808">Transferase</keyword>
<feature type="binding site" evidence="9">
    <location>
        <position position="64"/>
    </location>
    <ligand>
        <name>iminosuccinate</name>
        <dbReference type="ChEBI" id="CHEBI:77875"/>
    </ligand>
</feature>
<proteinExistence type="inferred from homology"/>
<evidence type="ECO:0000256" key="1">
    <source>
        <dbReference type="ARBA" id="ARBA00005065"/>
    </source>
</evidence>
<dbReference type="GO" id="GO:0051539">
    <property type="term" value="F:4 iron, 4 sulfur cluster binding"/>
    <property type="evidence" value="ECO:0007669"/>
    <property type="project" value="UniProtKB-KW"/>
</dbReference>
<accession>A0A7I9VHN7</accession>
<comment type="subcellular location">
    <subcellularLocation>
        <location evidence="9">Cytoplasm</location>
    </subcellularLocation>
</comment>
<feature type="binding site" evidence="9">
    <location>
        <position position="195"/>
    </location>
    <ligand>
        <name>[4Fe-4S] cluster</name>
        <dbReference type="ChEBI" id="CHEBI:49883"/>
    </ligand>
</feature>
<reference evidence="11" key="1">
    <citation type="journal article" date="2020" name="Appl. Environ. Microbiol.">
        <title>Diazotrophic Anaeromyxobacter Isolates from Soils.</title>
        <authorList>
            <person name="Masuda Y."/>
            <person name="Yamanaka H."/>
            <person name="Xu Z.X."/>
            <person name="Shiratori Y."/>
            <person name="Aono T."/>
            <person name="Amachi S."/>
            <person name="Senoo K."/>
            <person name="Itoh H."/>
        </authorList>
    </citation>
    <scope>NUCLEOTIDE SEQUENCE [LARGE SCALE GENOMIC DNA]</scope>
    <source>
        <strain evidence="11">R267</strain>
    </source>
</reference>
<keyword evidence="8 9" id="KW-0411">Iron-sulfur</keyword>
<evidence type="ECO:0000256" key="6">
    <source>
        <dbReference type="ARBA" id="ARBA00022723"/>
    </source>
</evidence>
<dbReference type="InterPro" id="IPR023066">
    <property type="entry name" value="Quinolinate_synth_type2"/>
</dbReference>
<organism evidence="10 11">
    <name type="scientific">Anaeromyxobacter diazotrophicus</name>
    <dbReference type="NCBI Taxonomy" id="2590199"/>
    <lineage>
        <taxon>Bacteria</taxon>
        <taxon>Pseudomonadati</taxon>
        <taxon>Myxococcota</taxon>
        <taxon>Myxococcia</taxon>
        <taxon>Myxococcales</taxon>
        <taxon>Cystobacterineae</taxon>
        <taxon>Anaeromyxobacteraceae</taxon>
        <taxon>Anaeromyxobacter</taxon>
    </lineage>
</organism>
<feature type="binding site" evidence="9">
    <location>
        <position position="288"/>
    </location>
    <ligand>
        <name>[4Fe-4S] cluster</name>
        <dbReference type="ChEBI" id="CHEBI:49883"/>
    </ligand>
</feature>
<dbReference type="Proteomes" id="UP000503640">
    <property type="component" value="Unassembled WGS sequence"/>
</dbReference>
<dbReference type="EMBL" id="BJTG01000002">
    <property type="protein sequence ID" value="GEJ55901.1"/>
    <property type="molecule type" value="Genomic_DNA"/>
</dbReference>
<sequence>MSLPVLPMHDPVASPVAGSDLSPASARELHEEIRALARARDAVILAHNYQVPEVQAVADFVGDSLQLAVEAQKAAQSTIVFCGVHFMAESAKVLNPKKRVLLPNLSAGCSLADSITAETLEDWKARYPGHAVVTYVNSTAEVKALSDICCTSANAASVVRSLPQRKILFTPDKNLGRWVAAQVPEKEVVVYDGCCPVHDVLRASSVGKARAGHPDAVVIAHPECRQDVVELADEVCSTTAMLAAVARHPAAKTFIVATEHGIVHQLRQRWPDKEFVVADGCLGCRMHCPYMKMIDLVMVRDALVRGRHEVDVPPDVAAGARRALERMIAVPRDA</sequence>
<dbReference type="SUPFAM" id="SSF142754">
    <property type="entry name" value="NadA-like"/>
    <property type="match status" value="1"/>
</dbReference>
<evidence type="ECO:0000256" key="8">
    <source>
        <dbReference type="ARBA" id="ARBA00023014"/>
    </source>
</evidence>
<dbReference type="GO" id="GO:0046872">
    <property type="term" value="F:metal ion binding"/>
    <property type="evidence" value="ECO:0007669"/>
    <property type="project" value="UniProtKB-KW"/>
</dbReference>
<dbReference type="Pfam" id="PF02445">
    <property type="entry name" value="NadA"/>
    <property type="match status" value="1"/>
</dbReference>
<comment type="similarity">
    <text evidence="9">Belongs to the quinolinate synthase family. Type 2 subfamily.</text>
</comment>
<name>A0A7I9VHN7_9BACT</name>
<feature type="binding site" evidence="9">
    <location>
        <position position="47"/>
    </location>
    <ligand>
        <name>iminosuccinate</name>
        <dbReference type="ChEBI" id="CHEBI:77875"/>
    </ligand>
</feature>
<evidence type="ECO:0000256" key="3">
    <source>
        <dbReference type="ARBA" id="ARBA00022485"/>
    </source>
</evidence>
<feature type="binding site" evidence="9">
    <location>
        <position position="152"/>
    </location>
    <ligand>
        <name>iminosuccinate</name>
        <dbReference type="ChEBI" id="CHEBI:77875"/>
    </ligand>
</feature>
<dbReference type="PANTHER" id="PTHR30573:SF0">
    <property type="entry name" value="QUINOLINATE SYNTHASE, CHLOROPLASTIC"/>
    <property type="match status" value="1"/>
</dbReference>
<dbReference type="EC" id="2.5.1.72" evidence="2 9"/>
<evidence type="ECO:0000256" key="7">
    <source>
        <dbReference type="ARBA" id="ARBA00023004"/>
    </source>
</evidence>
<dbReference type="RefSeq" id="WP_176062921.1">
    <property type="nucleotide sequence ID" value="NZ_BJTG01000002.1"/>
</dbReference>
<comment type="pathway">
    <text evidence="1 9">Cofactor biosynthesis; NAD(+) biosynthesis; quinolinate from iminoaspartate: step 1/1.</text>
</comment>
<gene>
    <name evidence="9 10" type="primary">nadA</name>
    <name evidence="10" type="ORF">AMYX_06420</name>
</gene>
<evidence type="ECO:0000313" key="10">
    <source>
        <dbReference type="EMBL" id="GEJ55901.1"/>
    </source>
</evidence>
<dbReference type="HAMAP" id="MF_00568">
    <property type="entry name" value="NadA_type2"/>
    <property type="match status" value="1"/>
</dbReference>
<comment type="function">
    <text evidence="9">Catalyzes the condensation of iminoaspartate with dihydroxyacetone phosphate to form quinolinate.</text>
</comment>
<dbReference type="GO" id="GO:0034628">
    <property type="term" value="P:'de novo' NAD+ biosynthetic process from L-aspartate"/>
    <property type="evidence" value="ECO:0007669"/>
    <property type="project" value="TreeGrafter"/>
</dbReference>
<dbReference type="NCBIfam" id="TIGR00550">
    <property type="entry name" value="nadA"/>
    <property type="match status" value="1"/>
</dbReference>
<dbReference type="AlphaFoldDB" id="A0A7I9VHN7"/>
<dbReference type="GO" id="GO:0005829">
    <property type="term" value="C:cytosol"/>
    <property type="evidence" value="ECO:0007669"/>
    <property type="project" value="TreeGrafter"/>
</dbReference>
<dbReference type="Gene3D" id="3.40.50.10800">
    <property type="entry name" value="NadA-like"/>
    <property type="match status" value="3"/>
</dbReference>
<comment type="caution">
    <text evidence="10">The sequence shown here is derived from an EMBL/GenBank/DDBJ whole genome shotgun (WGS) entry which is preliminary data.</text>
</comment>
<dbReference type="InterPro" id="IPR036094">
    <property type="entry name" value="NadA_sf"/>
</dbReference>
<keyword evidence="3 9" id="KW-0004">4Fe-4S</keyword>
<feature type="binding site" evidence="9">
    <location>
        <begin position="221"/>
        <end position="223"/>
    </location>
    <ligand>
        <name>iminosuccinate</name>
        <dbReference type="ChEBI" id="CHEBI:77875"/>
    </ligand>
</feature>
<dbReference type="GO" id="GO:0008987">
    <property type="term" value="F:quinolinate synthetase A activity"/>
    <property type="evidence" value="ECO:0007669"/>
    <property type="project" value="UniProtKB-UniRule"/>
</dbReference>
<keyword evidence="7 9" id="KW-0408">Iron</keyword>
<keyword evidence="11" id="KW-1185">Reference proteome</keyword>
<evidence type="ECO:0000256" key="9">
    <source>
        <dbReference type="HAMAP-Rule" id="MF_00568"/>
    </source>
</evidence>
<keyword evidence="6 9" id="KW-0479">Metal-binding</keyword>
<dbReference type="PANTHER" id="PTHR30573">
    <property type="entry name" value="QUINOLINATE SYNTHETASE A"/>
    <property type="match status" value="1"/>
</dbReference>